<organism evidence="2 3">
    <name type="scientific">Leptosia nina</name>
    <dbReference type="NCBI Taxonomy" id="320188"/>
    <lineage>
        <taxon>Eukaryota</taxon>
        <taxon>Metazoa</taxon>
        <taxon>Ecdysozoa</taxon>
        <taxon>Arthropoda</taxon>
        <taxon>Hexapoda</taxon>
        <taxon>Insecta</taxon>
        <taxon>Pterygota</taxon>
        <taxon>Neoptera</taxon>
        <taxon>Endopterygota</taxon>
        <taxon>Lepidoptera</taxon>
        <taxon>Glossata</taxon>
        <taxon>Ditrysia</taxon>
        <taxon>Papilionoidea</taxon>
        <taxon>Pieridae</taxon>
        <taxon>Pierinae</taxon>
        <taxon>Leptosia</taxon>
    </lineage>
</organism>
<evidence type="ECO:0000313" key="2">
    <source>
        <dbReference type="EMBL" id="CAK1553276.1"/>
    </source>
</evidence>
<dbReference type="InterPro" id="IPR012337">
    <property type="entry name" value="RNaseH-like_sf"/>
</dbReference>
<gene>
    <name evidence="2" type="ORF">LNINA_LOCUS12285</name>
</gene>
<name>A0AAV1JXX1_9NEOP</name>
<evidence type="ECO:0000313" key="3">
    <source>
        <dbReference type="Proteomes" id="UP001497472"/>
    </source>
</evidence>
<feature type="region of interest" description="Disordered" evidence="1">
    <location>
        <begin position="107"/>
        <end position="163"/>
    </location>
</feature>
<dbReference type="SUPFAM" id="SSF53098">
    <property type="entry name" value="Ribonuclease H-like"/>
    <property type="match status" value="1"/>
</dbReference>
<accession>A0AAV1JXX1</accession>
<sequence>MRERSEQRAHAIYAFSRAKLTTHAAESWERDIGEATADWTALHRLCRRFTGVARPIHPLRDEAGTLNYAAADRAEILASHLEWQFSPHPTANPARVAETTTPRRLIRRAGPKHDDDQPSEQDITSARERRVSPAIHPLAVPTGPPSGLPEVSPGGRVPRAPRRAACARPTLRCDYTAKKEDDAFSDLSLIGEFLNQEADECGVFATLEENRTTSRRPLRHTHNVQEEARRCPHCDEPHSLLECVKWQVVEEAIPILKPFYEVTNEISTEKQVSLSKVIVYSRLLHQHISNCNLEVYSPEAQKMITSLKAQIHRRFYDKSDVESNVLYAEATILDPRFKNRGFRDLNKYERAVSGLKKKVGLSSRINVRTENIESRSTAQPRPEAVGKPSNSSASIWQKFDEEVSALVPCNPVAAGIVELDKYIQEPLLVELLSTSLASITKRRQSEKGKSKRNIVKRNRICFKCLSGKHRKESCRKPPCRICKKWHHALLHVDVRTEERETATPEINVTAAVNTARKARAFTVEVFGPKGTRQITALLDEGSTPTLLDSTVAKRDEAWKPQKPKRTRNFSVIDHETLVEAEKLLLKRSQWESFADEISSAKKGHSLGRTSKLRRFETKYQDGLLRLQSRVGAISGVKLSQVFREKFEYNIIRNCTFFYYYKIKTT</sequence>
<proteinExistence type="predicted"/>
<dbReference type="EMBL" id="CAVLEF010000215">
    <property type="protein sequence ID" value="CAK1553276.1"/>
    <property type="molecule type" value="Genomic_DNA"/>
</dbReference>
<keyword evidence="3" id="KW-1185">Reference proteome</keyword>
<dbReference type="AlphaFoldDB" id="A0AAV1JXX1"/>
<feature type="compositionally biased region" description="Polar residues" evidence="1">
    <location>
        <begin position="370"/>
        <end position="379"/>
    </location>
</feature>
<comment type="caution">
    <text evidence="2">The sequence shown here is derived from an EMBL/GenBank/DDBJ whole genome shotgun (WGS) entry which is preliminary data.</text>
</comment>
<evidence type="ECO:0000256" key="1">
    <source>
        <dbReference type="SAM" id="MobiDB-lite"/>
    </source>
</evidence>
<protein>
    <submittedName>
        <fullName evidence="2">Uncharacterized protein</fullName>
    </submittedName>
</protein>
<dbReference type="Proteomes" id="UP001497472">
    <property type="component" value="Unassembled WGS sequence"/>
</dbReference>
<reference evidence="2 3" key="1">
    <citation type="submission" date="2023-11" db="EMBL/GenBank/DDBJ databases">
        <authorList>
            <person name="Okamura Y."/>
        </authorList>
    </citation>
    <scope>NUCLEOTIDE SEQUENCE [LARGE SCALE GENOMIC DNA]</scope>
</reference>
<feature type="compositionally biased region" description="Low complexity" evidence="1">
    <location>
        <begin position="153"/>
        <end position="163"/>
    </location>
</feature>
<feature type="region of interest" description="Disordered" evidence="1">
    <location>
        <begin position="370"/>
        <end position="391"/>
    </location>
</feature>